<accession>A0A3D9FD91</accession>
<evidence type="ECO:0008006" key="3">
    <source>
        <dbReference type="Google" id="ProtNLM"/>
    </source>
</evidence>
<proteinExistence type="predicted"/>
<gene>
    <name evidence="1" type="ORF">DFR46_0522</name>
</gene>
<organism evidence="1 2">
    <name type="scientific">Parasphingopyxis lamellibrachiae</name>
    <dbReference type="NCBI Taxonomy" id="680125"/>
    <lineage>
        <taxon>Bacteria</taxon>
        <taxon>Pseudomonadati</taxon>
        <taxon>Pseudomonadota</taxon>
        <taxon>Alphaproteobacteria</taxon>
        <taxon>Sphingomonadales</taxon>
        <taxon>Sphingomonadaceae</taxon>
        <taxon>Parasphingopyxis</taxon>
    </lineage>
</organism>
<keyword evidence="2" id="KW-1185">Reference proteome</keyword>
<dbReference type="PROSITE" id="PS51257">
    <property type="entry name" value="PROKAR_LIPOPROTEIN"/>
    <property type="match status" value="1"/>
</dbReference>
<dbReference type="RefSeq" id="WP_116235037.1">
    <property type="nucleotide sequence ID" value="NZ_QRDP01000004.1"/>
</dbReference>
<dbReference type="AlphaFoldDB" id="A0A3D9FD91"/>
<dbReference type="OrthoDB" id="7063485at2"/>
<comment type="caution">
    <text evidence="1">The sequence shown here is derived from an EMBL/GenBank/DDBJ whole genome shotgun (WGS) entry which is preliminary data.</text>
</comment>
<dbReference type="Proteomes" id="UP000256310">
    <property type="component" value="Unassembled WGS sequence"/>
</dbReference>
<reference evidence="1 2" key="1">
    <citation type="submission" date="2018-07" db="EMBL/GenBank/DDBJ databases">
        <title>Genomic Encyclopedia of Type Strains, Phase IV (KMG-IV): sequencing the most valuable type-strain genomes for metagenomic binning, comparative biology and taxonomic classification.</title>
        <authorList>
            <person name="Goeker M."/>
        </authorList>
    </citation>
    <scope>NUCLEOTIDE SEQUENCE [LARGE SCALE GENOMIC DNA]</scope>
    <source>
        <strain evidence="1 2">DSM 26725</strain>
    </source>
</reference>
<evidence type="ECO:0000313" key="1">
    <source>
        <dbReference type="EMBL" id="RED15527.1"/>
    </source>
</evidence>
<name>A0A3D9FD91_9SPHN</name>
<dbReference type="EMBL" id="QRDP01000004">
    <property type="protein sequence ID" value="RED15527.1"/>
    <property type="molecule type" value="Genomic_DNA"/>
</dbReference>
<protein>
    <recommendedName>
        <fullName evidence="3">Lipoprotein</fullName>
    </recommendedName>
</protein>
<sequence length="232" mass="24313">MRPASFLLFPLMLAACSGGPVEEAVDPVEDATLAEPSHIITPTDFASLTFGGTVQGPLGPEVEASLIVDETALGDIASRVQCPDGVDPCDPETAEEGTIYTYIHEVRPGFDGPNDPPFPMPEQVQPVESASSFGLSFPAHGFTGVAGYSVYDAEDVLADGFNASISCADGRITWSFPEESGWSTGETITFFWQSTQPPTGPEGEYRFVADGLEATGPGPMPSEGGEIAAVCE</sequence>
<evidence type="ECO:0000313" key="2">
    <source>
        <dbReference type="Proteomes" id="UP000256310"/>
    </source>
</evidence>